<reference evidence="2 3" key="1">
    <citation type="journal article" date="2017" name="Genome Biol.">
        <title>New reference genome sequences of hot pepper reveal the massive evolution of plant disease-resistance genes by retroduplication.</title>
        <authorList>
            <person name="Kim S."/>
            <person name="Park J."/>
            <person name="Yeom S.I."/>
            <person name="Kim Y.M."/>
            <person name="Seo E."/>
            <person name="Kim K.T."/>
            <person name="Kim M.S."/>
            <person name="Lee J.M."/>
            <person name="Cheong K."/>
            <person name="Shin H.S."/>
            <person name="Kim S.B."/>
            <person name="Han K."/>
            <person name="Lee J."/>
            <person name="Park M."/>
            <person name="Lee H.A."/>
            <person name="Lee H.Y."/>
            <person name="Lee Y."/>
            <person name="Oh S."/>
            <person name="Lee J.H."/>
            <person name="Choi E."/>
            <person name="Choi E."/>
            <person name="Lee S.E."/>
            <person name="Jeon J."/>
            <person name="Kim H."/>
            <person name="Choi G."/>
            <person name="Song H."/>
            <person name="Lee J."/>
            <person name="Lee S.C."/>
            <person name="Kwon J.K."/>
            <person name="Lee H.Y."/>
            <person name="Koo N."/>
            <person name="Hong Y."/>
            <person name="Kim R.W."/>
            <person name="Kang W.H."/>
            <person name="Huh J.H."/>
            <person name="Kang B.C."/>
            <person name="Yang T.J."/>
            <person name="Lee Y.H."/>
            <person name="Bennetzen J.L."/>
            <person name="Choi D."/>
        </authorList>
    </citation>
    <scope>NUCLEOTIDE SEQUENCE [LARGE SCALE GENOMIC DNA]</scope>
    <source>
        <strain evidence="3">cv. PBC81</strain>
    </source>
</reference>
<dbReference type="GO" id="GO:0007059">
    <property type="term" value="P:chromosome segregation"/>
    <property type="evidence" value="ECO:0007669"/>
    <property type="project" value="TreeGrafter"/>
</dbReference>
<keyword evidence="3" id="KW-1185">Reference proteome</keyword>
<sequence>MYADMAKMGSNLFPDWKGVNTVPRVRTTFYIQHLMRKIENDAFVGQRLIFTVSQRISALAENLLFMDPFVVAFSKGRINGRKEKGAVGVIPANLYGRFLLLPLGYKPVFLFVKCHLPSLVEICFFTGDNGYAYYWLRPRKRKILSSGADKYYLRQRKTVKERFSLGTDDEKTRYKGLEKRSSKKVGSSSVPCKTIQVYRRRIKKNQRSNKCKTVRPFFSEGQSKKRKRSILPTEGLKGSRGKDVSLPIHKKPRLQASRSESGPLVKHCKNSQIHHKKQDALDETASETDKIILRPKVILDEETIQEWKFLVEKPEHEGCKFERCDERWEIERALFHGRVISFISRMHLIQEKNSFGPFEPKVCPRLRFCLSMLCGCSSA</sequence>
<dbReference type="STRING" id="33114.A0A2G2VFT4"/>
<organism evidence="2 3">
    <name type="scientific">Capsicum baccatum</name>
    <name type="common">Peruvian pepper</name>
    <dbReference type="NCBI Taxonomy" id="33114"/>
    <lineage>
        <taxon>Eukaryota</taxon>
        <taxon>Viridiplantae</taxon>
        <taxon>Streptophyta</taxon>
        <taxon>Embryophyta</taxon>
        <taxon>Tracheophyta</taxon>
        <taxon>Spermatophyta</taxon>
        <taxon>Magnoliopsida</taxon>
        <taxon>eudicotyledons</taxon>
        <taxon>Gunneridae</taxon>
        <taxon>Pentapetalae</taxon>
        <taxon>asterids</taxon>
        <taxon>lamiids</taxon>
        <taxon>Solanales</taxon>
        <taxon>Solanaceae</taxon>
        <taxon>Solanoideae</taxon>
        <taxon>Capsiceae</taxon>
        <taxon>Capsicum</taxon>
    </lineage>
</organism>
<dbReference type="GO" id="GO:0000212">
    <property type="term" value="P:meiotic spindle organization"/>
    <property type="evidence" value="ECO:0007669"/>
    <property type="project" value="InterPro"/>
</dbReference>
<dbReference type="PANTHER" id="PTHR35768">
    <property type="entry name" value="PROTEIN MULTIPOLAR SPINDLE 1"/>
    <property type="match status" value="1"/>
</dbReference>
<evidence type="ECO:0000313" key="2">
    <source>
        <dbReference type="EMBL" id="PHT31836.1"/>
    </source>
</evidence>
<evidence type="ECO:0000313" key="3">
    <source>
        <dbReference type="Proteomes" id="UP000224567"/>
    </source>
</evidence>
<dbReference type="OrthoDB" id="1913471at2759"/>
<accession>A0A2G2VFT4</accession>
<dbReference type="Proteomes" id="UP000224567">
    <property type="component" value="Unassembled WGS sequence"/>
</dbReference>
<gene>
    <name evidence="2" type="ORF">CQW23_28173</name>
</gene>
<dbReference type="GO" id="GO:0007140">
    <property type="term" value="P:male meiotic nuclear division"/>
    <property type="evidence" value="ECO:0007669"/>
    <property type="project" value="TreeGrafter"/>
</dbReference>
<dbReference type="GO" id="GO:0042138">
    <property type="term" value="P:meiotic DNA double-strand break formation"/>
    <property type="evidence" value="ECO:0007669"/>
    <property type="project" value="InterPro"/>
</dbReference>
<dbReference type="InterPro" id="IPR037500">
    <property type="entry name" value="Msp1"/>
</dbReference>
<feature type="region of interest" description="Disordered" evidence="1">
    <location>
        <begin position="219"/>
        <end position="245"/>
    </location>
</feature>
<name>A0A2G2VFT4_CAPBA</name>
<comment type="caution">
    <text evidence="2">The sequence shown here is derived from an EMBL/GenBank/DDBJ whole genome shotgun (WGS) entry which is preliminary data.</text>
</comment>
<protein>
    <submittedName>
        <fullName evidence="2">Uncharacterized protein</fullName>
    </submittedName>
</protein>
<proteinExistence type="predicted"/>
<reference evidence="3" key="2">
    <citation type="journal article" date="2017" name="J. Anim. Genet.">
        <title>Multiple reference genome sequences of hot pepper reveal the massive evolution of plant disease resistance genes by retroduplication.</title>
        <authorList>
            <person name="Kim S."/>
            <person name="Park J."/>
            <person name="Yeom S.-I."/>
            <person name="Kim Y.-M."/>
            <person name="Seo E."/>
            <person name="Kim K.-T."/>
            <person name="Kim M.-S."/>
            <person name="Lee J.M."/>
            <person name="Cheong K."/>
            <person name="Shin H.-S."/>
            <person name="Kim S.-B."/>
            <person name="Han K."/>
            <person name="Lee J."/>
            <person name="Park M."/>
            <person name="Lee H.-A."/>
            <person name="Lee H.-Y."/>
            <person name="Lee Y."/>
            <person name="Oh S."/>
            <person name="Lee J.H."/>
            <person name="Choi E."/>
            <person name="Choi E."/>
            <person name="Lee S.E."/>
            <person name="Jeon J."/>
            <person name="Kim H."/>
            <person name="Choi G."/>
            <person name="Song H."/>
            <person name="Lee J."/>
            <person name="Lee S.-C."/>
            <person name="Kwon J.-K."/>
            <person name="Lee H.-Y."/>
            <person name="Koo N."/>
            <person name="Hong Y."/>
            <person name="Kim R.W."/>
            <person name="Kang W.-H."/>
            <person name="Huh J.H."/>
            <person name="Kang B.-C."/>
            <person name="Yang T.-J."/>
            <person name="Lee Y.-H."/>
            <person name="Bennetzen J.L."/>
            <person name="Choi D."/>
        </authorList>
    </citation>
    <scope>NUCLEOTIDE SEQUENCE [LARGE SCALE GENOMIC DNA]</scope>
    <source>
        <strain evidence="3">cv. PBC81</strain>
    </source>
</reference>
<evidence type="ECO:0000256" key="1">
    <source>
        <dbReference type="SAM" id="MobiDB-lite"/>
    </source>
</evidence>
<dbReference type="EMBL" id="MLFT02000012">
    <property type="protein sequence ID" value="PHT31836.1"/>
    <property type="molecule type" value="Genomic_DNA"/>
</dbReference>
<dbReference type="PANTHER" id="PTHR35768:SF1">
    <property type="entry name" value="PROTEIN MULTIPOLAR SPINDLE 1"/>
    <property type="match status" value="1"/>
</dbReference>
<dbReference type="AlphaFoldDB" id="A0A2G2VFT4"/>